<dbReference type="FunFam" id="3.40.50.720:FF:000203">
    <property type="entry name" value="D-3-phosphoglycerate dehydrogenase (SerA)"/>
    <property type="match status" value="1"/>
</dbReference>
<evidence type="ECO:0000259" key="6">
    <source>
        <dbReference type="Pfam" id="PF02826"/>
    </source>
</evidence>
<dbReference type="PANTHER" id="PTHR43761:SF1">
    <property type="entry name" value="D-ISOMER SPECIFIC 2-HYDROXYACID DEHYDROGENASE CATALYTIC DOMAIN-CONTAINING PROTEIN-RELATED"/>
    <property type="match status" value="1"/>
</dbReference>
<dbReference type="SUPFAM" id="SSF51735">
    <property type="entry name" value="NAD(P)-binding Rossmann-fold domains"/>
    <property type="match status" value="1"/>
</dbReference>
<keyword evidence="2 4" id="KW-0560">Oxidoreductase</keyword>
<evidence type="ECO:0000256" key="3">
    <source>
        <dbReference type="ARBA" id="ARBA00023027"/>
    </source>
</evidence>
<dbReference type="GO" id="GO:0051287">
    <property type="term" value="F:NAD binding"/>
    <property type="evidence" value="ECO:0007669"/>
    <property type="project" value="InterPro"/>
</dbReference>
<dbReference type="PROSITE" id="PS00670">
    <property type="entry name" value="D_2_HYDROXYACID_DH_2"/>
    <property type="match status" value="1"/>
</dbReference>
<dbReference type="EMBL" id="AYYO01000055">
    <property type="protein sequence ID" value="KRM54448.1"/>
    <property type="molecule type" value="Genomic_DNA"/>
</dbReference>
<comment type="caution">
    <text evidence="7">The sequence shown here is derived from an EMBL/GenBank/DDBJ whole genome shotgun (WGS) entry which is preliminary data.</text>
</comment>
<protein>
    <submittedName>
        <fullName evidence="7">Oxidoreductase</fullName>
    </submittedName>
</protein>
<dbReference type="Pfam" id="PF02826">
    <property type="entry name" value="2-Hacid_dh_C"/>
    <property type="match status" value="1"/>
</dbReference>
<evidence type="ECO:0000259" key="5">
    <source>
        <dbReference type="Pfam" id="PF00389"/>
    </source>
</evidence>
<dbReference type="PANTHER" id="PTHR43761">
    <property type="entry name" value="D-ISOMER SPECIFIC 2-HYDROXYACID DEHYDROGENASE FAMILY PROTEIN (AFU_ORTHOLOGUE AFUA_1G13630)"/>
    <property type="match status" value="1"/>
</dbReference>
<gene>
    <name evidence="7" type="ORF">FC18_GL000252</name>
</gene>
<dbReference type="InterPro" id="IPR029753">
    <property type="entry name" value="D-isomer_DH_CS"/>
</dbReference>
<dbReference type="Pfam" id="PF00389">
    <property type="entry name" value="2-Hacid_dh"/>
    <property type="match status" value="1"/>
</dbReference>
<dbReference type="GO" id="GO:0016616">
    <property type="term" value="F:oxidoreductase activity, acting on the CH-OH group of donors, NAD or NADP as acceptor"/>
    <property type="evidence" value="ECO:0007669"/>
    <property type="project" value="InterPro"/>
</dbReference>
<evidence type="ECO:0000313" key="7">
    <source>
        <dbReference type="EMBL" id="KRM54448.1"/>
    </source>
</evidence>
<dbReference type="AlphaFoldDB" id="A0A0R1ZHH8"/>
<evidence type="ECO:0000256" key="2">
    <source>
        <dbReference type="ARBA" id="ARBA00023002"/>
    </source>
</evidence>
<dbReference type="Gene3D" id="3.40.50.720">
    <property type="entry name" value="NAD(P)-binding Rossmann-like Domain"/>
    <property type="match status" value="2"/>
</dbReference>
<dbReference type="STRING" id="1291052.FC18_GL000252"/>
<dbReference type="InterPro" id="IPR006139">
    <property type="entry name" value="D-isomer_2_OHA_DH_cat_dom"/>
</dbReference>
<comment type="similarity">
    <text evidence="1 4">Belongs to the D-isomer specific 2-hydroxyacid dehydrogenase family.</text>
</comment>
<evidence type="ECO:0000256" key="1">
    <source>
        <dbReference type="ARBA" id="ARBA00005854"/>
    </source>
</evidence>
<dbReference type="InterPro" id="IPR036291">
    <property type="entry name" value="NAD(P)-bd_dom_sf"/>
</dbReference>
<keyword evidence="3" id="KW-0520">NAD</keyword>
<evidence type="ECO:0000313" key="8">
    <source>
        <dbReference type="Proteomes" id="UP000051679"/>
    </source>
</evidence>
<keyword evidence="8" id="KW-1185">Reference proteome</keyword>
<dbReference type="InterPro" id="IPR050418">
    <property type="entry name" value="D-iso_2-hydroxyacid_DH_PdxB"/>
</dbReference>
<accession>A0A0R1ZHH8</accession>
<feature type="domain" description="D-isomer specific 2-hydroxyacid dehydrogenase NAD-binding" evidence="6">
    <location>
        <begin position="112"/>
        <end position="288"/>
    </location>
</feature>
<proteinExistence type="inferred from homology"/>
<dbReference type="InterPro" id="IPR006140">
    <property type="entry name" value="D-isomer_DH_NAD-bd"/>
</dbReference>
<dbReference type="Proteomes" id="UP000051679">
    <property type="component" value="Unassembled WGS sequence"/>
</dbReference>
<reference evidence="7 8" key="1">
    <citation type="journal article" date="2015" name="Genome Announc.">
        <title>Expanding the biotechnology potential of lactobacilli through comparative genomics of 213 strains and associated genera.</title>
        <authorList>
            <person name="Sun Z."/>
            <person name="Harris H.M."/>
            <person name="McCann A."/>
            <person name="Guo C."/>
            <person name="Argimon S."/>
            <person name="Zhang W."/>
            <person name="Yang X."/>
            <person name="Jeffery I.B."/>
            <person name="Cooney J.C."/>
            <person name="Kagawa T.F."/>
            <person name="Liu W."/>
            <person name="Song Y."/>
            <person name="Salvetti E."/>
            <person name="Wrobel A."/>
            <person name="Rasinkangas P."/>
            <person name="Parkhill J."/>
            <person name="Rea M.C."/>
            <person name="O'Sullivan O."/>
            <person name="Ritari J."/>
            <person name="Douillard F.P."/>
            <person name="Paul Ross R."/>
            <person name="Yang R."/>
            <person name="Briner A.E."/>
            <person name="Felis G.E."/>
            <person name="de Vos W.M."/>
            <person name="Barrangou R."/>
            <person name="Klaenhammer T.R."/>
            <person name="Caufield P.W."/>
            <person name="Cui Y."/>
            <person name="Zhang H."/>
            <person name="O'Toole P.W."/>
        </authorList>
    </citation>
    <scope>NUCLEOTIDE SEQUENCE [LARGE SCALE GENOMIC DNA]</scope>
    <source>
        <strain evidence="7 8">DSM 20505</strain>
    </source>
</reference>
<evidence type="ECO:0000256" key="4">
    <source>
        <dbReference type="RuleBase" id="RU003719"/>
    </source>
</evidence>
<name>A0A0R1ZHH8_9LACO</name>
<dbReference type="SUPFAM" id="SSF52283">
    <property type="entry name" value="Formate/glycerate dehydrogenase catalytic domain-like"/>
    <property type="match status" value="1"/>
</dbReference>
<dbReference type="PATRIC" id="fig|1291052.5.peg.261"/>
<sequence>MEAIMAKVVVLNGDVVNYDGQIDWQALADDVTVYGVTATDEILARVAGAEVVVTKEMPLPGAIVRQFPASVRLVVEAGTGYNNHDLHALRDMGITLTNIPAYSTQRVAHTAIMLMLNLASSMQVQLRMLARGDHRNFSNHLLVPHVELNGKTLGVVGFGHIGREIIKVAQALGMHILVATRTKRADRDGIHFTTQAELLAQSDFVSLNLPLTEQTRHMINAETLAQMKPSAFLINTARGGLVDEPALITALQAGTIAGAGLDVQEVEPLPDDSPLFDLPSVIVTPHMGWRGLETRQRLARLVGANITAFLAGKPINVVGD</sequence>
<organism evidence="7 8">
    <name type="scientific">Lacticaseibacillus sharpeae JCM 1186 = DSM 20505</name>
    <dbReference type="NCBI Taxonomy" id="1291052"/>
    <lineage>
        <taxon>Bacteria</taxon>
        <taxon>Bacillati</taxon>
        <taxon>Bacillota</taxon>
        <taxon>Bacilli</taxon>
        <taxon>Lactobacillales</taxon>
        <taxon>Lactobacillaceae</taxon>
        <taxon>Lacticaseibacillus</taxon>
    </lineage>
</organism>
<dbReference type="PROSITE" id="PS00671">
    <property type="entry name" value="D_2_HYDROXYACID_DH_3"/>
    <property type="match status" value="1"/>
</dbReference>
<feature type="domain" description="D-isomer specific 2-hydroxyacid dehydrogenase catalytic" evidence="5">
    <location>
        <begin position="21"/>
        <end position="318"/>
    </location>
</feature>